<dbReference type="RefSeq" id="WP_101538121.1">
    <property type="nucleotide sequence ID" value="NZ_MXAV01000036.1"/>
</dbReference>
<comment type="caution">
    <text evidence="4">The sequence shown here is derived from an EMBL/GenBank/DDBJ whole genome shotgun (WGS) entry which is preliminary data.</text>
</comment>
<dbReference type="Pfam" id="PF12288">
    <property type="entry name" value="CsoS2_M"/>
    <property type="match status" value="2"/>
</dbReference>
<evidence type="ECO:0000256" key="1">
    <source>
        <dbReference type="ARBA" id="ARBA00022737"/>
    </source>
</evidence>
<dbReference type="InterPro" id="IPR020990">
    <property type="entry name" value="CSOS2/2B"/>
</dbReference>
<evidence type="ECO:0000256" key="2">
    <source>
        <dbReference type="ARBA" id="ARBA00024044"/>
    </source>
</evidence>
<feature type="region of interest" description="Disordered" evidence="3">
    <location>
        <begin position="825"/>
        <end position="850"/>
    </location>
</feature>
<dbReference type="GO" id="GO:0043886">
    <property type="term" value="F:structural constituent of carboxysome shell"/>
    <property type="evidence" value="ECO:0007669"/>
    <property type="project" value="InterPro"/>
</dbReference>
<organism evidence="4 5">
    <name type="scientific">Acidithiobacillus marinus</name>
    <dbReference type="NCBI Taxonomy" id="187490"/>
    <lineage>
        <taxon>Bacteria</taxon>
        <taxon>Pseudomonadati</taxon>
        <taxon>Pseudomonadota</taxon>
        <taxon>Acidithiobacillia</taxon>
        <taxon>Acidithiobacillales</taxon>
        <taxon>Acidithiobacillaceae</taxon>
        <taxon>Acidithiobacillus</taxon>
    </lineage>
</organism>
<comment type="similarity">
    <text evidence="2">Belongs to the CsoS2 family.</text>
</comment>
<keyword evidence="5" id="KW-1185">Reference proteome</keyword>
<feature type="region of interest" description="Disordered" evidence="3">
    <location>
        <begin position="291"/>
        <end position="317"/>
    </location>
</feature>
<evidence type="ECO:0000313" key="5">
    <source>
        <dbReference type="Proteomes" id="UP000234329"/>
    </source>
</evidence>
<dbReference type="AlphaFoldDB" id="A0A2I1DKF4"/>
<dbReference type="OrthoDB" id="543713at2"/>
<feature type="compositionally biased region" description="Polar residues" evidence="3">
    <location>
        <begin position="236"/>
        <end position="245"/>
    </location>
</feature>
<feature type="region of interest" description="Disordered" evidence="3">
    <location>
        <begin position="618"/>
        <end position="637"/>
    </location>
</feature>
<gene>
    <name evidence="4" type="ORF">B1757_09640</name>
</gene>
<dbReference type="InParanoid" id="A0A2I1DKF4"/>
<feature type="compositionally biased region" description="Low complexity" evidence="3">
    <location>
        <begin position="211"/>
        <end position="221"/>
    </location>
</feature>
<evidence type="ECO:0000256" key="3">
    <source>
        <dbReference type="SAM" id="MobiDB-lite"/>
    </source>
</evidence>
<evidence type="ECO:0000313" key="4">
    <source>
        <dbReference type="EMBL" id="PKY10359.1"/>
    </source>
</evidence>
<proteinExistence type="inferred from homology"/>
<protein>
    <submittedName>
        <fullName evidence="4">Carboxysome shell protein</fullName>
    </submittedName>
</protein>
<feature type="region of interest" description="Disordered" evidence="3">
    <location>
        <begin position="203"/>
        <end position="245"/>
    </location>
</feature>
<sequence>MSEISASGHLRGRALAQKMRRQQAVRKQTERSRSVPAAAEPKSVPPTMRTESTAVVMSPSIQIENMAQKPSGREAALAHRALRCTGAQCWSDPEERRPRGRRRMASAENNQPVTVVENAEPALIPGVEESFLDSVCEMVDSNPTDFAWRENSVRQLCKARRQTLSQKGKVALTVMRGLSSAAARLRYLQNGSGREFARLHRQEQAEHGRGRAQPAQAAGQLRSRKYRAPQKVEADTTLSGSEVTGTQVSRQLSVTGNEAGSCRGITGTEYVGTDQFASFCATRPAANPAKVGVTSTSTRQSVSGTQLGRSTEVTGDEAGTCSAVTGTEYLSMENFGAFCQSELPAHPQKVAMGMSAKQRLPISGSDEARAVAVTGSESGVQQRITGSQYSDAGVARMTINGAPTKVAQTHTFAGEMISGTAVDSSPKITGLDSGECRPVTGTEYLSQETFQSLCRTAAPEPVPAKVGISSTDKGQRITGNLVDRSEKVTGNEPGSCQRVTGTGYAVANLCGGGVDKVGMMSSLSGTTLTGTGVSAHPKMSGDERGECLPVTGTEYYGAEHYTACESTPHAEAPKVGLTRTATGLLVSGPVLEPSESVTGNEAGADLPISGTPYSGEPVSSMADISPSSNALPRGDAAVSPATAEPACCSNCALKKQAMAQGVAAPASMTTPTSTRFVAPAVPPQPAQMAETRAQAFSIVPPSRQFASRITGNGADQNDRVTGPVNLARGLVTGTPEFRTREAPQNSAPALQPAVAAQAETFAPEAAVPERGAWQITGDDWSRSQRVTGTEGHWAQKRNPTQRGDARICVMSAGVNKGQALSAAVSDSKLTGSSGNSTRGSLVTYSGGARG</sequence>
<feature type="region of interest" description="Disordered" evidence="3">
    <location>
        <begin position="1"/>
        <end position="52"/>
    </location>
</feature>
<feature type="compositionally biased region" description="Polar residues" evidence="3">
    <location>
        <begin position="827"/>
        <end position="843"/>
    </location>
</feature>
<reference evidence="4 5" key="1">
    <citation type="submission" date="2017-03" db="EMBL/GenBank/DDBJ databases">
        <title>Draft genime sequence of the acidophilic sulfur-oxidizing bacterium Acidithiobacillus sp. SH, isolated from seawater.</title>
        <authorList>
            <person name="Sharmin S."/>
            <person name="Tokuhisa M."/>
            <person name="Kanao T."/>
            <person name="Kamimura K."/>
        </authorList>
    </citation>
    <scope>NUCLEOTIDE SEQUENCE [LARGE SCALE GENOMIC DNA]</scope>
    <source>
        <strain evidence="4 5">SH</strain>
    </source>
</reference>
<dbReference type="EMBL" id="MXAV01000036">
    <property type="protein sequence ID" value="PKY10359.1"/>
    <property type="molecule type" value="Genomic_DNA"/>
</dbReference>
<accession>A0A2I1DKF4</accession>
<name>A0A2I1DKF4_9PROT</name>
<keyword evidence="1" id="KW-0677">Repeat</keyword>
<feature type="region of interest" description="Disordered" evidence="3">
    <location>
        <begin position="592"/>
        <end position="612"/>
    </location>
</feature>
<dbReference type="Proteomes" id="UP000234329">
    <property type="component" value="Unassembled WGS sequence"/>
</dbReference>
<feature type="compositionally biased region" description="Polar residues" evidence="3">
    <location>
        <begin position="293"/>
        <end position="313"/>
    </location>
</feature>